<evidence type="ECO:0000313" key="12">
    <source>
        <dbReference type="Proteomes" id="UP000233425"/>
    </source>
</evidence>
<comment type="catalytic activity">
    <reaction evidence="1">
        <text>a (3R)-hydroxyacyl-[ACP] = a (2E)-enoyl-[ACP] + H2O</text>
        <dbReference type="Rhea" id="RHEA:13097"/>
        <dbReference type="Rhea" id="RHEA-COMP:9925"/>
        <dbReference type="Rhea" id="RHEA-COMP:9945"/>
        <dbReference type="ChEBI" id="CHEBI:15377"/>
        <dbReference type="ChEBI" id="CHEBI:78784"/>
        <dbReference type="ChEBI" id="CHEBI:78827"/>
        <dbReference type="EC" id="4.2.1.59"/>
    </reaction>
</comment>
<dbReference type="PANTHER" id="PTHR30272">
    <property type="entry name" value="3-HYDROXYACYL-[ACYL-CARRIER-PROTEIN] DEHYDRATASE"/>
    <property type="match status" value="1"/>
</dbReference>
<comment type="subcellular location">
    <subcellularLocation>
        <location evidence="2">Cytoplasm</location>
    </subcellularLocation>
</comment>
<evidence type="ECO:0000256" key="2">
    <source>
        <dbReference type="ARBA" id="ARBA00004496"/>
    </source>
</evidence>
<dbReference type="GO" id="GO:0016020">
    <property type="term" value="C:membrane"/>
    <property type="evidence" value="ECO:0007669"/>
    <property type="project" value="GOC"/>
</dbReference>
<evidence type="ECO:0000256" key="8">
    <source>
        <dbReference type="ARBA" id="ARBA00023098"/>
    </source>
</evidence>
<dbReference type="GO" id="GO:0009245">
    <property type="term" value="P:lipid A biosynthetic process"/>
    <property type="evidence" value="ECO:0007669"/>
    <property type="project" value="UniProtKB-KW"/>
</dbReference>
<accession>A0A2N0UL24</accession>
<sequence length="151" mass="16848">MMNLLEINQRIKQRPPFQMIERVTELEPNVSATGIKNVSVNEPYFAGHFPDTPIMPGVLLIESAAQLCSLVFAPESVEKDKLYVLLKVKDFKMLRPVIPGDTLIISVNVTMSTKSAFEFACVIKVDGEVRAKGSLLFTTMDKNAVYKPSQE</sequence>
<dbReference type="SUPFAM" id="SSF54637">
    <property type="entry name" value="Thioesterase/thiol ester dehydrase-isomerase"/>
    <property type="match status" value="1"/>
</dbReference>
<dbReference type="Proteomes" id="UP000233425">
    <property type="component" value="Unassembled WGS sequence"/>
</dbReference>
<gene>
    <name evidence="11" type="primary">fabZ_2</name>
    <name evidence="11" type="ORF">RBATCC27255_01446</name>
</gene>
<dbReference type="RefSeq" id="WP_021883665.1">
    <property type="nucleotide sequence ID" value="NZ_CABMMZ010000069.1"/>
</dbReference>
<dbReference type="Gene3D" id="3.10.129.10">
    <property type="entry name" value="Hotdog Thioesterase"/>
    <property type="match status" value="1"/>
</dbReference>
<evidence type="ECO:0000256" key="5">
    <source>
        <dbReference type="ARBA" id="ARBA00022490"/>
    </source>
</evidence>
<evidence type="ECO:0000256" key="10">
    <source>
        <dbReference type="ARBA" id="ARBA00025049"/>
    </source>
</evidence>
<dbReference type="GO" id="GO:0019171">
    <property type="term" value="F:(3R)-hydroxyacyl-[acyl-carrier-protein] dehydratase activity"/>
    <property type="evidence" value="ECO:0007669"/>
    <property type="project" value="UniProtKB-EC"/>
</dbReference>
<dbReference type="AlphaFoldDB" id="A0A2N0UL24"/>
<organism evidence="11 12">
    <name type="scientific">Ruminococcus bromii</name>
    <dbReference type="NCBI Taxonomy" id="40518"/>
    <lineage>
        <taxon>Bacteria</taxon>
        <taxon>Bacillati</taxon>
        <taxon>Bacillota</taxon>
        <taxon>Clostridia</taxon>
        <taxon>Eubacteriales</taxon>
        <taxon>Oscillospiraceae</taxon>
        <taxon>Ruminococcus</taxon>
    </lineage>
</organism>
<evidence type="ECO:0000256" key="4">
    <source>
        <dbReference type="ARBA" id="ARBA00013167"/>
    </source>
</evidence>
<evidence type="ECO:0000313" key="11">
    <source>
        <dbReference type="EMBL" id="PKD27682.1"/>
    </source>
</evidence>
<reference evidence="11" key="1">
    <citation type="journal article" date="2018" name="Environ. Microbiol.">
        <title>Sporulation capability and amylosome conservation among diverse human colonic and rumen isolates of the keystone starch-degrader Ruminococcus bromii.</title>
        <authorList>
            <person name="Mukhopadhya I."/>
            <person name="Morais S."/>
            <person name="Laverde-Gomez J."/>
            <person name="Sheridan P.O."/>
            <person name="Walker A.W."/>
            <person name="Kelly W."/>
            <person name="Klieve A.V."/>
            <person name="Ouwerkerk D."/>
            <person name="Duncan S.H."/>
            <person name="Louis P."/>
            <person name="Koropatkin N."/>
            <person name="Cockburn D."/>
            <person name="Kibler R."/>
            <person name="Cooper P.J."/>
            <person name="Sandoval C."/>
            <person name="Crost E."/>
            <person name="Juge N."/>
            <person name="Bayer E.A."/>
            <person name="Flint H.J."/>
        </authorList>
    </citation>
    <scope>NUCLEOTIDE SEQUENCE [LARGE SCALE GENOMIC DNA]</scope>
    <source>
        <strain evidence="11">ATCC 27255</strain>
    </source>
</reference>
<evidence type="ECO:0000256" key="9">
    <source>
        <dbReference type="ARBA" id="ARBA00023239"/>
    </source>
</evidence>
<dbReference type="InterPro" id="IPR029069">
    <property type="entry name" value="HotDog_dom_sf"/>
</dbReference>
<keyword evidence="7" id="KW-0441">Lipid A biosynthesis</keyword>
<evidence type="ECO:0000256" key="3">
    <source>
        <dbReference type="ARBA" id="ARBA00009174"/>
    </source>
</evidence>
<dbReference type="PANTHER" id="PTHR30272:SF1">
    <property type="entry name" value="3-HYDROXYACYL-[ACYL-CARRIER-PROTEIN] DEHYDRATASE"/>
    <property type="match status" value="1"/>
</dbReference>
<comment type="function">
    <text evidence="10">Involved in unsaturated fatty acids biosynthesis. Catalyzes the dehydration of short chain beta-hydroxyacyl-ACPs and long chain saturated and unsaturated beta-hydroxyacyl-ACPs.</text>
</comment>
<proteinExistence type="inferred from homology"/>
<keyword evidence="9 11" id="KW-0456">Lyase</keyword>
<dbReference type="FunFam" id="3.10.129.10:FF:000001">
    <property type="entry name" value="3-hydroxyacyl-[acyl-carrier-protein] dehydratase FabZ"/>
    <property type="match status" value="1"/>
</dbReference>
<keyword evidence="6" id="KW-0444">Lipid biosynthesis</keyword>
<dbReference type="NCBIfam" id="NF000582">
    <property type="entry name" value="PRK00006.1"/>
    <property type="match status" value="1"/>
</dbReference>
<comment type="similarity">
    <text evidence="3">Belongs to the thioester dehydratase family. FabZ subfamily.</text>
</comment>
<keyword evidence="8" id="KW-0443">Lipid metabolism</keyword>
<dbReference type="Pfam" id="PF07977">
    <property type="entry name" value="FabA"/>
    <property type="match status" value="1"/>
</dbReference>
<evidence type="ECO:0000256" key="7">
    <source>
        <dbReference type="ARBA" id="ARBA00022556"/>
    </source>
</evidence>
<dbReference type="EMBL" id="NNSR01000069">
    <property type="protein sequence ID" value="PKD27682.1"/>
    <property type="molecule type" value="Genomic_DNA"/>
</dbReference>
<dbReference type="CDD" id="cd01288">
    <property type="entry name" value="FabZ"/>
    <property type="match status" value="1"/>
</dbReference>
<keyword evidence="5" id="KW-0963">Cytoplasm</keyword>
<name>A0A2N0UL24_9FIRM</name>
<keyword evidence="12" id="KW-1185">Reference proteome</keyword>
<protein>
    <recommendedName>
        <fullName evidence="4">3-hydroxyacyl-[acyl-carrier-protein] dehydratase</fullName>
        <ecNumber evidence="4">4.2.1.59</ecNumber>
    </recommendedName>
</protein>
<dbReference type="EC" id="4.2.1.59" evidence="4"/>
<evidence type="ECO:0000256" key="1">
    <source>
        <dbReference type="ARBA" id="ARBA00001055"/>
    </source>
</evidence>
<dbReference type="GO" id="GO:0005737">
    <property type="term" value="C:cytoplasm"/>
    <property type="evidence" value="ECO:0007669"/>
    <property type="project" value="UniProtKB-SubCell"/>
</dbReference>
<evidence type="ECO:0000256" key="6">
    <source>
        <dbReference type="ARBA" id="ARBA00022516"/>
    </source>
</evidence>
<dbReference type="InterPro" id="IPR013114">
    <property type="entry name" value="FabA_FabZ"/>
</dbReference>
<comment type="caution">
    <text evidence="11">The sequence shown here is derived from an EMBL/GenBank/DDBJ whole genome shotgun (WGS) entry which is preliminary data.</text>
</comment>